<dbReference type="AlphaFoldDB" id="A0A6V2YPA2"/>
<evidence type="ECO:0000313" key="2">
    <source>
        <dbReference type="EMBL" id="CAE0596236.1"/>
    </source>
</evidence>
<evidence type="ECO:0000313" key="1">
    <source>
        <dbReference type="EMBL" id="CAE0596234.1"/>
    </source>
</evidence>
<protein>
    <submittedName>
        <fullName evidence="1">Uncharacterized protein</fullName>
    </submittedName>
</protein>
<sequence length="192" mass="19178">MAADVMAAAGVAVEAVDAAADLVAAALATVVVMVAAASVAAKAAVVDGAGPEGEARANQPMLAAVGTEETHNGIAALSFARLFSLPMLVPAATPDSAVAIWATAAPMESAAPMVETAAPMEAVARWAEASAEAMGTAALAEEAVETAALAEEEVAMEDAEADSVERSMVVVLSSRIPMAMSRPLTPDRRCTS</sequence>
<gene>
    <name evidence="1" type="ORF">EHUX00137_LOCUS45444</name>
    <name evidence="2" type="ORF">EHUX00137_LOCUS45445</name>
</gene>
<dbReference type="EMBL" id="HBIR01058440">
    <property type="protein sequence ID" value="CAE0596234.1"/>
    <property type="molecule type" value="Transcribed_RNA"/>
</dbReference>
<reference evidence="1" key="1">
    <citation type="submission" date="2021-01" db="EMBL/GenBank/DDBJ databases">
        <authorList>
            <person name="Corre E."/>
            <person name="Pelletier E."/>
            <person name="Niang G."/>
            <person name="Scheremetjew M."/>
            <person name="Finn R."/>
            <person name="Kale V."/>
            <person name="Holt S."/>
            <person name="Cochrane G."/>
            <person name="Meng A."/>
            <person name="Brown T."/>
            <person name="Cohen L."/>
        </authorList>
    </citation>
    <scope>NUCLEOTIDE SEQUENCE</scope>
    <source>
        <strain evidence="1">379</strain>
    </source>
</reference>
<name>A0A6V2YPA2_EMIHU</name>
<dbReference type="EMBL" id="HBIR01058441">
    <property type="protein sequence ID" value="CAE0596236.1"/>
    <property type="molecule type" value="Transcribed_RNA"/>
</dbReference>
<proteinExistence type="predicted"/>
<accession>A0A6V2YPA2</accession>
<organism evidence="1">
    <name type="scientific">Emiliania huxleyi</name>
    <name type="common">Coccolithophore</name>
    <name type="synonym">Pontosphaera huxleyi</name>
    <dbReference type="NCBI Taxonomy" id="2903"/>
    <lineage>
        <taxon>Eukaryota</taxon>
        <taxon>Haptista</taxon>
        <taxon>Haptophyta</taxon>
        <taxon>Prymnesiophyceae</taxon>
        <taxon>Isochrysidales</taxon>
        <taxon>Noelaerhabdaceae</taxon>
        <taxon>Emiliania</taxon>
    </lineage>
</organism>